<comment type="caution">
    <text evidence="1">The sequence shown here is derived from an EMBL/GenBank/DDBJ whole genome shotgun (WGS) entry which is preliminary data.</text>
</comment>
<reference evidence="1" key="2">
    <citation type="submission" date="2023-04" db="EMBL/GenBank/DDBJ databases">
        <authorList>
            <person name="Bruccoleri R.E."/>
            <person name="Oakeley E.J."/>
            <person name="Faust A.-M."/>
            <person name="Dessus-Babus S."/>
            <person name="Altorfer M."/>
            <person name="Burckhardt D."/>
            <person name="Oertli M."/>
            <person name="Naumann U."/>
            <person name="Petersen F."/>
            <person name="Wong J."/>
        </authorList>
    </citation>
    <scope>NUCLEOTIDE SEQUENCE</scope>
    <source>
        <strain evidence="1">GSM-AAB239-AS_SAM_17_03QT</strain>
        <tissue evidence="1">Leaf</tissue>
    </source>
</reference>
<proteinExistence type="predicted"/>
<protein>
    <submittedName>
        <fullName evidence="1">Uncharacterized protein</fullName>
    </submittedName>
</protein>
<dbReference type="Proteomes" id="UP001140949">
    <property type="component" value="Unassembled WGS sequence"/>
</dbReference>
<accession>A0AAX6E9D3</accession>
<reference evidence="1" key="1">
    <citation type="journal article" date="2023" name="GigaByte">
        <title>Genome assembly of the bearded iris, Iris pallida Lam.</title>
        <authorList>
            <person name="Bruccoleri R.E."/>
            <person name="Oakeley E.J."/>
            <person name="Faust A.M.E."/>
            <person name="Altorfer M."/>
            <person name="Dessus-Babus S."/>
            <person name="Burckhardt D."/>
            <person name="Oertli M."/>
            <person name="Naumann U."/>
            <person name="Petersen F."/>
            <person name="Wong J."/>
        </authorList>
    </citation>
    <scope>NUCLEOTIDE SEQUENCE</scope>
    <source>
        <strain evidence="1">GSM-AAB239-AS_SAM_17_03QT</strain>
    </source>
</reference>
<sequence>MNHNASKLIVEHQDYVADLSCEELVCLLKIYSEAKVFNLKLGSYKLHILMVCLRRCWIRKLEQERQTHKRWRGQPGLA</sequence>
<evidence type="ECO:0000313" key="1">
    <source>
        <dbReference type="EMBL" id="KAJ6800672.1"/>
    </source>
</evidence>
<dbReference type="EMBL" id="JANAVB010038616">
    <property type="protein sequence ID" value="KAJ6800672.1"/>
    <property type="molecule type" value="Genomic_DNA"/>
</dbReference>
<gene>
    <name evidence="1" type="ORF">M6B38_201385</name>
</gene>
<organism evidence="1 2">
    <name type="scientific">Iris pallida</name>
    <name type="common">Sweet iris</name>
    <dbReference type="NCBI Taxonomy" id="29817"/>
    <lineage>
        <taxon>Eukaryota</taxon>
        <taxon>Viridiplantae</taxon>
        <taxon>Streptophyta</taxon>
        <taxon>Embryophyta</taxon>
        <taxon>Tracheophyta</taxon>
        <taxon>Spermatophyta</taxon>
        <taxon>Magnoliopsida</taxon>
        <taxon>Liliopsida</taxon>
        <taxon>Asparagales</taxon>
        <taxon>Iridaceae</taxon>
        <taxon>Iridoideae</taxon>
        <taxon>Irideae</taxon>
        <taxon>Iris</taxon>
    </lineage>
</organism>
<name>A0AAX6E9D3_IRIPA</name>
<keyword evidence="2" id="KW-1185">Reference proteome</keyword>
<evidence type="ECO:0000313" key="2">
    <source>
        <dbReference type="Proteomes" id="UP001140949"/>
    </source>
</evidence>
<dbReference type="AlphaFoldDB" id="A0AAX6E9D3"/>